<protein>
    <submittedName>
        <fullName evidence="9">Xanthine dehydrogenase small subunit</fullName>
    </submittedName>
</protein>
<evidence type="ECO:0000313" key="9">
    <source>
        <dbReference type="EMBL" id="PKW25393.1"/>
    </source>
</evidence>
<dbReference type="GO" id="GO:0051537">
    <property type="term" value="F:2 iron, 2 sulfur cluster binding"/>
    <property type="evidence" value="ECO:0007669"/>
    <property type="project" value="InterPro"/>
</dbReference>
<dbReference type="Pfam" id="PF00941">
    <property type="entry name" value="FAD_binding_5"/>
    <property type="match status" value="1"/>
</dbReference>
<comment type="caution">
    <text evidence="9">The sequence shown here is derived from an EMBL/GenBank/DDBJ whole genome shotgun (WGS) entry which is preliminary data.</text>
</comment>
<dbReference type="InterPro" id="IPR006058">
    <property type="entry name" value="2Fe2S_fd_BS"/>
</dbReference>
<dbReference type="InterPro" id="IPR036010">
    <property type="entry name" value="2Fe-2S_ferredoxin-like_sf"/>
</dbReference>
<dbReference type="PIRSF" id="PIRSF036557">
    <property type="entry name" value="XdhA_RC"/>
    <property type="match status" value="1"/>
</dbReference>
<dbReference type="SMART" id="SM01092">
    <property type="entry name" value="CO_deh_flav_C"/>
    <property type="match status" value="1"/>
</dbReference>
<evidence type="ECO:0000256" key="1">
    <source>
        <dbReference type="ARBA" id="ARBA00022630"/>
    </source>
</evidence>
<evidence type="ECO:0000256" key="4">
    <source>
        <dbReference type="ARBA" id="ARBA00023002"/>
    </source>
</evidence>
<gene>
    <name evidence="9" type="ORF">ATL31_0181</name>
</gene>
<keyword evidence="1" id="KW-0285">Flavoprotein</keyword>
<dbReference type="Gene3D" id="3.30.465.10">
    <property type="match status" value="1"/>
</dbReference>
<dbReference type="Gene3D" id="3.10.20.30">
    <property type="match status" value="1"/>
</dbReference>
<dbReference type="SUPFAM" id="SSF56176">
    <property type="entry name" value="FAD-binding/transporter-associated domain-like"/>
    <property type="match status" value="1"/>
</dbReference>
<dbReference type="InterPro" id="IPR002888">
    <property type="entry name" value="2Fe-2S-bd"/>
</dbReference>
<dbReference type="InterPro" id="IPR001041">
    <property type="entry name" value="2Fe-2S_ferredoxin-type"/>
</dbReference>
<dbReference type="Pfam" id="PF01799">
    <property type="entry name" value="Fer2_2"/>
    <property type="match status" value="1"/>
</dbReference>
<dbReference type="Proteomes" id="UP000233781">
    <property type="component" value="Unassembled WGS sequence"/>
</dbReference>
<dbReference type="InterPro" id="IPR051312">
    <property type="entry name" value="Diverse_Substr_Oxidored"/>
</dbReference>
<dbReference type="SUPFAM" id="SSF55447">
    <property type="entry name" value="CO dehydrogenase flavoprotein C-terminal domain-like"/>
    <property type="match status" value="1"/>
</dbReference>
<keyword evidence="3" id="KW-0274">FAD</keyword>
<dbReference type="PROSITE" id="PS51387">
    <property type="entry name" value="FAD_PCMH"/>
    <property type="match status" value="1"/>
</dbReference>
<dbReference type="InterPro" id="IPR036683">
    <property type="entry name" value="CO_DH_flav_C_dom_sf"/>
</dbReference>
<dbReference type="InterPro" id="IPR012675">
    <property type="entry name" value="Beta-grasp_dom_sf"/>
</dbReference>
<keyword evidence="2" id="KW-0479">Metal-binding</keyword>
<evidence type="ECO:0000256" key="2">
    <source>
        <dbReference type="ARBA" id="ARBA00022723"/>
    </source>
</evidence>
<keyword evidence="4" id="KW-0560">Oxidoreductase</keyword>
<evidence type="ECO:0000256" key="3">
    <source>
        <dbReference type="ARBA" id="ARBA00022827"/>
    </source>
</evidence>
<dbReference type="PROSITE" id="PS51085">
    <property type="entry name" value="2FE2S_FER_2"/>
    <property type="match status" value="1"/>
</dbReference>
<dbReference type="PROSITE" id="PS00197">
    <property type="entry name" value="2FE2S_FER_1"/>
    <property type="match status" value="1"/>
</dbReference>
<dbReference type="InterPro" id="IPR012175">
    <property type="entry name" value="Xanth_DH_ssu_bac"/>
</dbReference>
<dbReference type="SUPFAM" id="SSF54292">
    <property type="entry name" value="2Fe-2S ferredoxin-like"/>
    <property type="match status" value="1"/>
</dbReference>
<dbReference type="InterPro" id="IPR036318">
    <property type="entry name" value="FAD-bd_PCMH-like_sf"/>
</dbReference>
<evidence type="ECO:0000256" key="5">
    <source>
        <dbReference type="ARBA" id="ARBA00023004"/>
    </source>
</evidence>
<dbReference type="GO" id="GO:0046872">
    <property type="term" value="F:metal ion binding"/>
    <property type="evidence" value="ECO:0007669"/>
    <property type="project" value="UniProtKB-KW"/>
</dbReference>
<dbReference type="Gene3D" id="3.30.43.10">
    <property type="entry name" value="Uridine Diphospho-n-acetylenolpyruvylglucosamine Reductase, domain 2"/>
    <property type="match status" value="1"/>
</dbReference>
<feature type="domain" description="FAD-binding PCMH-type" evidence="8">
    <location>
        <begin position="210"/>
        <end position="383"/>
    </location>
</feature>
<dbReference type="InterPro" id="IPR016169">
    <property type="entry name" value="FAD-bd_PCMH_sub2"/>
</dbReference>
<evidence type="ECO:0000313" key="10">
    <source>
        <dbReference type="Proteomes" id="UP000233781"/>
    </source>
</evidence>
<dbReference type="PANTHER" id="PTHR42659">
    <property type="entry name" value="XANTHINE DEHYDROGENASE SUBUNIT C-RELATED"/>
    <property type="match status" value="1"/>
</dbReference>
<feature type="region of interest" description="Disordered" evidence="6">
    <location>
        <begin position="193"/>
        <end position="213"/>
    </location>
</feature>
<dbReference type="InterPro" id="IPR036884">
    <property type="entry name" value="2Fe-2S-bd_dom_sf"/>
</dbReference>
<name>A0A2N3YEX8_9MICO</name>
<dbReference type="PANTHER" id="PTHR42659:SF2">
    <property type="entry name" value="XANTHINE DEHYDROGENASE SUBUNIT C-RELATED"/>
    <property type="match status" value="1"/>
</dbReference>
<dbReference type="InterPro" id="IPR016166">
    <property type="entry name" value="FAD-bd_PCMH"/>
</dbReference>
<dbReference type="Gene3D" id="3.30.390.50">
    <property type="entry name" value="CO dehydrogenase flavoprotein, C-terminal domain"/>
    <property type="match status" value="1"/>
</dbReference>
<keyword evidence="5" id="KW-0408">Iron</keyword>
<evidence type="ECO:0000256" key="6">
    <source>
        <dbReference type="SAM" id="MobiDB-lite"/>
    </source>
</evidence>
<dbReference type="InterPro" id="IPR002346">
    <property type="entry name" value="Mopterin_DH_FAD-bd"/>
</dbReference>
<dbReference type="RefSeq" id="WP_101394113.1">
    <property type="nucleotide sequence ID" value="NZ_PJNE01000001.1"/>
</dbReference>
<dbReference type="Gene3D" id="1.10.150.120">
    <property type="entry name" value="[2Fe-2S]-binding domain"/>
    <property type="match status" value="1"/>
</dbReference>
<dbReference type="InterPro" id="IPR016167">
    <property type="entry name" value="FAD-bd_PCMH_sub1"/>
</dbReference>
<dbReference type="OrthoDB" id="9758509at2"/>
<dbReference type="AlphaFoldDB" id="A0A2N3YEX8"/>
<sequence>METGTAPQVTVNSEVLDLEGTDPCTNALDWLRSRGLTGAKEGCAEGECGACAVMVARPDGVGGTHWAAVNACLAPAGSLAGREVVTAEGLGAPDRLHPVQAEMAVRGGSQCGYCTPGFVCSMAAEYYRADRRATAAGPGTGAGDAAARPHAHEAPGPNGFDLVAISGNLCRCTGYRPIRDAAFALGFPAEDDPLATPAEDRPSTPARARVDGPAGSYVRPADLAEALQLVGQHPDAVLVAGSTDWGVDVNLRGSRAPFVIGIDRLPELRALERTPDHLEIGAALTLAELERGLAGSVPLLSAVFPQFASPLVRNTATVGGNLATGSPIGDLAPALLALEASVVLEGPAGSRVVPLDAYFTGYRRSVRRPDELIRSLRVPLPLGRVSAFHKVAKRRFDDISSVAVGISLHVEDGVVARARIGVGGVAATPLRATATEAALQGRPWTERTVRAAAAVLREEGTPIDDHRASAAYRRAMLAASLVRLWAEGETAETVHA</sequence>
<keyword evidence="10" id="KW-1185">Reference proteome</keyword>
<dbReference type="SUPFAM" id="SSF47741">
    <property type="entry name" value="CO dehydrogenase ISP C-domain like"/>
    <property type="match status" value="1"/>
</dbReference>
<dbReference type="InterPro" id="IPR005107">
    <property type="entry name" value="CO_DH_flav_C"/>
</dbReference>
<dbReference type="GO" id="GO:0071949">
    <property type="term" value="F:FAD binding"/>
    <property type="evidence" value="ECO:0007669"/>
    <property type="project" value="InterPro"/>
</dbReference>
<reference evidence="9 10" key="1">
    <citation type="submission" date="2017-12" db="EMBL/GenBank/DDBJ databases">
        <title>Sequencing the genomes of 1000 Actinobacteria strains.</title>
        <authorList>
            <person name="Klenk H.-P."/>
        </authorList>
    </citation>
    <scope>NUCLEOTIDE SEQUENCE [LARGE SCALE GENOMIC DNA]</scope>
    <source>
        <strain evidence="9 10">DSM 12806</strain>
    </source>
</reference>
<dbReference type="GO" id="GO:0016491">
    <property type="term" value="F:oxidoreductase activity"/>
    <property type="evidence" value="ECO:0007669"/>
    <property type="project" value="UniProtKB-KW"/>
</dbReference>
<evidence type="ECO:0000259" key="8">
    <source>
        <dbReference type="PROSITE" id="PS51387"/>
    </source>
</evidence>
<dbReference type="EMBL" id="PJNE01000001">
    <property type="protein sequence ID" value="PKW25393.1"/>
    <property type="molecule type" value="Genomic_DNA"/>
</dbReference>
<proteinExistence type="predicted"/>
<feature type="domain" description="2Fe-2S ferredoxin-type" evidence="7">
    <location>
        <begin position="7"/>
        <end position="90"/>
    </location>
</feature>
<evidence type="ECO:0000259" key="7">
    <source>
        <dbReference type="PROSITE" id="PS51085"/>
    </source>
</evidence>
<dbReference type="Pfam" id="PF03450">
    <property type="entry name" value="CO_deh_flav_C"/>
    <property type="match status" value="1"/>
</dbReference>
<organism evidence="9 10">
    <name type="scientific">Phycicoccus duodecadis</name>
    <dbReference type="NCBI Taxonomy" id="173053"/>
    <lineage>
        <taxon>Bacteria</taxon>
        <taxon>Bacillati</taxon>
        <taxon>Actinomycetota</taxon>
        <taxon>Actinomycetes</taxon>
        <taxon>Micrococcales</taxon>
        <taxon>Intrasporangiaceae</taxon>
        <taxon>Phycicoccus</taxon>
    </lineage>
</organism>
<accession>A0A2N3YEX8</accession>